<evidence type="ECO:0000256" key="2">
    <source>
        <dbReference type="SAM" id="SignalP"/>
    </source>
</evidence>
<dbReference type="Pfam" id="PF13365">
    <property type="entry name" value="Trypsin_2"/>
    <property type="match status" value="1"/>
</dbReference>
<dbReference type="Proteomes" id="UP001482513">
    <property type="component" value="Unassembled WGS sequence"/>
</dbReference>
<accession>A0ABV0K8Q1</accession>
<feature type="repeat" description="TPR" evidence="1">
    <location>
        <begin position="377"/>
        <end position="410"/>
    </location>
</feature>
<dbReference type="PROSITE" id="PS50005">
    <property type="entry name" value="TPR"/>
    <property type="match status" value="1"/>
</dbReference>
<dbReference type="Gene3D" id="2.40.10.10">
    <property type="entry name" value="Trypsin-like serine proteases"/>
    <property type="match status" value="1"/>
</dbReference>
<dbReference type="SUPFAM" id="SSF50494">
    <property type="entry name" value="Trypsin-like serine proteases"/>
    <property type="match status" value="1"/>
</dbReference>
<dbReference type="EMBL" id="JAMPKX010000010">
    <property type="protein sequence ID" value="MEP0949150.1"/>
    <property type="molecule type" value="Genomic_DNA"/>
</dbReference>
<feature type="chain" id="PRO_5045374356" evidence="2">
    <location>
        <begin position="24"/>
        <end position="467"/>
    </location>
</feature>
<gene>
    <name evidence="3" type="ORF">NC992_19885</name>
</gene>
<dbReference type="Gene3D" id="1.25.40.10">
    <property type="entry name" value="Tetratricopeptide repeat domain"/>
    <property type="match status" value="1"/>
</dbReference>
<dbReference type="Gene3D" id="2.40.10.120">
    <property type="match status" value="1"/>
</dbReference>
<keyword evidence="1" id="KW-0802">TPR repeat</keyword>
<dbReference type="PROSITE" id="PS51257">
    <property type="entry name" value="PROKAR_LIPOPROTEIN"/>
    <property type="match status" value="1"/>
</dbReference>
<dbReference type="PANTHER" id="PTHR43019">
    <property type="entry name" value="SERINE ENDOPROTEASE DEGS"/>
    <property type="match status" value="1"/>
</dbReference>
<evidence type="ECO:0000313" key="4">
    <source>
        <dbReference type="Proteomes" id="UP001482513"/>
    </source>
</evidence>
<dbReference type="RefSeq" id="WP_190521529.1">
    <property type="nucleotide sequence ID" value="NZ_JAMPKX010000010.1"/>
</dbReference>
<dbReference type="InterPro" id="IPR011990">
    <property type="entry name" value="TPR-like_helical_dom_sf"/>
</dbReference>
<organism evidence="3 4">
    <name type="scientific">Leptolyngbya subtilissima DQ-A4</name>
    <dbReference type="NCBI Taxonomy" id="2933933"/>
    <lineage>
        <taxon>Bacteria</taxon>
        <taxon>Bacillati</taxon>
        <taxon>Cyanobacteriota</taxon>
        <taxon>Cyanophyceae</taxon>
        <taxon>Leptolyngbyales</taxon>
        <taxon>Leptolyngbyaceae</taxon>
        <taxon>Leptolyngbya group</taxon>
        <taxon>Leptolyngbya</taxon>
    </lineage>
</organism>
<dbReference type="PANTHER" id="PTHR43019:SF23">
    <property type="entry name" value="PROTEASE DO-LIKE 5, CHLOROPLASTIC"/>
    <property type="match status" value="1"/>
</dbReference>
<proteinExistence type="predicted"/>
<keyword evidence="2" id="KW-0732">Signal</keyword>
<feature type="signal peptide" evidence="2">
    <location>
        <begin position="1"/>
        <end position="23"/>
    </location>
</feature>
<reference evidence="3 4" key="1">
    <citation type="submission" date="2022-04" db="EMBL/GenBank/DDBJ databases">
        <title>Positive selection, recombination, and allopatry shape intraspecific diversity of widespread and dominant cyanobacteria.</title>
        <authorList>
            <person name="Wei J."/>
            <person name="Shu W."/>
            <person name="Hu C."/>
        </authorList>
    </citation>
    <scope>NUCLEOTIDE SEQUENCE [LARGE SCALE GENOMIC DNA]</scope>
    <source>
        <strain evidence="3 4">DQ-A4</strain>
    </source>
</reference>
<dbReference type="InterPro" id="IPR009003">
    <property type="entry name" value="Peptidase_S1_PA"/>
</dbReference>
<dbReference type="InterPro" id="IPR043504">
    <property type="entry name" value="Peptidase_S1_PA_chymotrypsin"/>
</dbReference>
<dbReference type="InterPro" id="IPR019734">
    <property type="entry name" value="TPR_rpt"/>
</dbReference>
<dbReference type="SUPFAM" id="SSF48452">
    <property type="entry name" value="TPR-like"/>
    <property type="match status" value="1"/>
</dbReference>
<evidence type="ECO:0000313" key="3">
    <source>
        <dbReference type="EMBL" id="MEP0949150.1"/>
    </source>
</evidence>
<keyword evidence="4" id="KW-1185">Reference proteome</keyword>
<sequence>MTRFFKSLAIAASLLTVALTGCGKTTALSPSQLAEQNKPGTLMIQTVHNAEFSVPDYNLNEDKMAQLFEALGKKVTSGEYTSEQQMFVAVIQTVLADPLAYFTPISERMQEQAEVSTTGSALAVTEDGYLVTNAHVVSSEQDDIKGMLADSALEEVAVSSCKSLWNELSDGYYQEAIGALMGTQEFVELCLQAHVKYFAHHMSLDAIDTKIYAAMGATARDQIVEQGQKATVKAIGEPAPGKDVAILKIEATHMPTVALGDDKALAAGDRMFILGYPGAGVIDEQEAVEASLTAGLVSARKTMADGWDILQTDAAMSSGNSGGPVFNEAGEAIGIATFAKVDPTTGSQVQGANFVIPMGVVNEFLNQANVEPAPSGVSQLYQTAVTQFERGQFKRALASFRQVSELNPSYPYVQDYLSKTQAALNNDSSGASLSTLGLGGVALLLLSGGTVVALRRGVVKLPKLTTH</sequence>
<protein>
    <submittedName>
        <fullName evidence="3">Trypsin-like peptidase domain-containing protein</fullName>
    </submittedName>
</protein>
<comment type="caution">
    <text evidence="3">The sequence shown here is derived from an EMBL/GenBank/DDBJ whole genome shotgun (WGS) entry which is preliminary data.</text>
</comment>
<evidence type="ECO:0000256" key="1">
    <source>
        <dbReference type="PROSITE-ProRule" id="PRU00339"/>
    </source>
</evidence>
<name>A0ABV0K8Q1_9CYAN</name>